<sequence>MYRHSRTRTQTAIAFIGLGKHKSLKIAGLAPNHCHRAPPLCCAGSLTFKKLRHTILAVTVCLSPSRMPQVSDKMDRGKSEGLQRNSLSSQPTESKASDGESTEMATLQQHEERLDKLTKKMMVHKARLEGGANKAQKLLEKEKDLKEREKELSKRAEDLEMREEELLDAKEAITKMEEELDQRRKKEEVLHKTLADFDLGWVRGLVEKEHMKNMQAQ</sequence>
<feature type="compositionally biased region" description="Basic and acidic residues" evidence="1">
    <location>
        <begin position="72"/>
        <end position="81"/>
    </location>
</feature>
<accession>A0AA40A184</accession>
<feature type="compositionally biased region" description="Polar residues" evidence="1">
    <location>
        <begin position="82"/>
        <end position="94"/>
    </location>
</feature>
<evidence type="ECO:0000256" key="1">
    <source>
        <dbReference type="SAM" id="MobiDB-lite"/>
    </source>
</evidence>
<dbReference type="Proteomes" id="UP001172102">
    <property type="component" value="Unassembled WGS sequence"/>
</dbReference>
<protein>
    <submittedName>
        <fullName evidence="2">Uncharacterized protein</fullName>
    </submittedName>
</protein>
<dbReference type="EMBL" id="JAUKUA010000006">
    <property type="protein sequence ID" value="KAK0707340.1"/>
    <property type="molecule type" value="Genomic_DNA"/>
</dbReference>
<evidence type="ECO:0000313" key="3">
    <source>
        <dbReference type="Proteomes" id="UP001172102"/>
    </source>
</evidence>
<gene>
    <name evidence="2" type="ORF">B0H67DRAFT_685673</name>
</gene>
<name>A0AA40A184_9PEZI</name>
<feature type="region of interest" description="Disordered" evidence="1">
    <location>
        <begin position="67"/>
        <end position="107"/>
    </location>
</feature>
<organism evidence="2 3">
    <name type="scientific">Lasiosphaeris hirsuta</name>
    <dbReference type="NCBI Taxonomy" id="260670"/>
    <lineage>
        <taxon>Eukaryota</taxon>
        <taxon>Fungi</taxon>
        <taxon>Dikarya</taxon>
        <taxon>Ascomycota</taxon>
        <taxon>Pezizomycotina</taxon>
        <taxon>Sordariomycetes</taxon>
        <taxon>Sordariomycetidae</taxon>
        <taxon>Sordariales</taxon>
        <taxon>Lasiosphaeriaceae</taxon>
        <taxon>Lasiosphaeris</taxon>
    </lineage>
</organism>
<evidence type="ECO:0000313" key="2">
    <source>
        <dbReference type="EMBL" id="KAK0707340.1"/>
    </source>
</evidence>
<proteinExistence type="predicted"/>
<reference evidence="2" key="1">
    <citation type="submission" date="2023-06" db="EMBL/GenBank/DDBJ databases">
        <title>Genome-scale phylogeny and comparative genomics of the fungal order Sordariales.</title>
        <authorList>
            <consortium name="Lawrence Berkeley National Laboratory"/>
            <person name="Hensen N."/>
            <person name="Bonometti L."/>
            <person name="Westerberg I."/>
            <person name="Brannstrom I.O."/>
            <person name="Guillou S."/>
            <person name="Cros-Aarteil S."/>
            <person name="Calhoun S."/>
            <person name="Haridas S."/>
            <person name="Kuo A."/>
            <person name="Mondo S."/>
            <person name="Pangilinan J."/>
            <person name="Riley R."/>
            <person name="Labutti K."/>
            <person name="Andreopoulos B."/>
            <person name="Lipzen A."/>
            <person name="Chen C."/>
            <person name="Yanf M."/>
            <person name="Daum C."/>
            <person name="Ng V."/>
            <person name="Clum A."/>
            <person name="Steindorff A."/>
            <person name="Ohm R."/>
            <person name="Martin F."/>
            <person name="Silar P."/>
            <person name="Natvig D."/>
            <person name="Lalanne C."/>
            <person name="Gautier V."/>
            <person name="Ament-Velasquez S.L."/>
            <person name="Kruys A."/>
            <person name="Hutchinson M.I."/>
            <person name="Powell A.J."/>
            <person name="Barry K."/>
            <person name="Miller A.N."/>
            <person name="Grigoriev I.V."/>
            <person name="Debuchy R."/>
            <person name="Gladieux P."/>
            <person name="Thoren M.H."/>
            <person name="Johannesson H."/>
        </authorList>
    </citation>
    <scope>NUCLEOTIDE SEQUENCE</scope>
    <source>
        <strain evidence="2">SMH4607-1</strain>
    </source>
</reference>
<comment type="caution">
    <text evidence="2">The sequence shown here is derived from an EMBL/GenBank/DDBJ whole genome shotgun (WGS) entry which is preliminary data.</text>
</comment>
<keyword evidence="3" id="KW-1185">Reference proteome</keyword>
<dbReference type="AlphaFoldDB" id="A0AA40A184"/>